<name>A0A640UJ65_9ACTN</name>
<reference evidence="2 3" key="1">
    <citation type="submission" date="2019-12" db="EMBL/GenBank/DDBJ databases">
        <title>Whole genome shotgun sequence of Streptomyces tubercidicus NBRC 13090.</title>
        <authorList>
            <person name="Ichikawa N."/>
            <person name="Kimura A."/>
            <person name="Kitahashi Y."/>
            <person name="Komaki H."/>
            <person name="Tamura T."/>
        </authorList>
    </citation>
    <scope>NUCLEOTIDE SEQUENCE [LARGE SCALE GENOMIC DNA]</scope>
    <source>
        <strain evidence="2 3">NBRC 13090</strain>
    </source>
</reference>
<proteinExistence type="predicted"/>
<feature type="compositionally biased region" description="Basic and acidic residues" evidence="1">
    <location>
        <begin position="22"/>
        <end position="31"/>
    </location>
</feature>
<evidence type="ECO:0000256" key="1">
    <source>
        <dbReference type="SAM" id="MobiDB-lite"/>
    </source>
</evidence>
<evidence type="ECO:0000313" key="2">
    <source>
        <dbReference type="EMBL" id="GFE35364.1"/>
    </source>
</evidence>
<feature type="region of interest" description="Disordered" evidence="1">
    <location>
        <begin position="21"/>
        <end position="57"/>
    </location>
</feature>
<dbReference type="GeneID" id="96281254"/>
<dbReference type="EMBL" id="BLIR01000001">
    <property type="protein sequence ID" value="GFE35364.1"/>
    <property type="molecule type" value="Genomic_DNA"/>
</dbReference>
<organism evidence="2 3">
    <name type="scientific">Streptomyces tubercidicus</name>
    <dbReference type="NCBI Taxonomy" id="47759"/>
    <lineage>
        <taxon>Bacteria</taxon>
        <taxon>Bacillati</taxon>
        <taxon>Actinomycetota</taxon>
        <taxon>Actinomycetes</taxon>
        <taxon>Kitasatosporales</taxon>
        <taxon>Streptomycetaceae</taxon>
        <taxon>Streptomyces</taxon>
    </lineage>
</organism>
<dbReference type="Proteomes" id="UP000431826">
    <property type="component" value="Unassembled WGS sequence"/>
</dbReference>
<protein>
    <submittedName>
        <fullName evidence="2">Uncharacterized protein</fullName>
    </submittedName>
</protein>
<sequence length="57" mass="6256">MKTPLSRLAARAATFLVHGRRPRLDHSESHRVARPNQHAGLIDHYMPSSSAGVQGGR</sequence>
<feature type="compositionally biased region" description="Polar residues" evidence="1">
    <location>
        <begin position="47"/>
        <end position="57"/>
    </location>
</feature>
<gene>
    <name evidence="2" type="ORF">Stube_00370</name>
</gene>
<dbReference type="OrthoDB" id="4319342at2"/>
<comment type="caution">
    <text evidence="2">The sequence shown here is derived from an EMBL/GenBank/DDBJ whole genome shotgun (WGS) entry which is preliminary data.</text>
</comment>
<evidence type="ECO:0000313" key="3">
    <source>
        <dbReference type="Proteomes" id="UP000431826"/>
    </source>
</evidence>
<accession>A0A640UJ65</accession>
<dbReference type="AlphaFoldDB" id="A0A640UJ65"/>
<keyword evidence="3" id="KW-1185">Reference proteome</keyword>
<dbReference type="RefSeq" id="WP_159741888.1">
    <property type="nucleotide sequence ID" value="NZ_BLIR01000001.1"/>
</dbReference>